<name>A0A7K1U3E7_9BACT</name>
<accession>A0A7K1U3E7</accession>
<keyword evidence="2" id="KW-0489">Methyltransferase</keyword>
<reference evidence="2 3" key="1">
    <citation type="submission" date="2019-12" db="EMBL/GenBank/DDBJ databases">
        <title>Chitinophaga sp. strain ysch24 (GDMCC 1.1355), whole genome shotgun sequence.</title>
        <authorList>
            <person name="Zhang X."/>
        </authorList>
    </citation>
    <scope>NUCLEOTIDE SEQUENCE [LARGE SCALE GENOMIC DNA]</scope>
    <source>
        <strain evidence="3">ysch24</strain>
    </source>
</reference>
<proteinExistence type="predicted"/>
<dbReference type="Pfam" id="PF08241">
    <property type="entry name" value="Methyltransf_11"/>
    <property type="match status" value="1"/>
</dbReference>
<dbReference type="Gene3D" id="3.40.50.150">
    <property type="entry name" value="Vaccinia Virus protein VP39"/>
    <property type="match status" value="1"/>
</dbReference>
<evidence type="ECO:0000259" key="1">
    <source>
        <dbReference type="Pfam" id="PF08241"/>
    </source>
</evidence>
<dbReference type="InterPro" id="IPR013216">
    <property type="entry name" value="Methyltransf_11"/>
</dbReference>
<evidence type="ECO:0000313" key="2">
    <source>
        <dbReference type="EMBL" id="MVT08878.1"/>
    </source>
</evidence>
<evidence type="ECO:0000313" key="3">
    <source>
        <dbReference type="Proteomes" id="UP000461730"/>
    </source>
</evidence>
<dbReference type="Proteomes" id="UP000461730">
    <property type="component" value="Unassembled WGS sequence"/>
</dbReference>
<dbReference type="GO" id="GO:0008757">
    <property type="term" value="F:S-adenosylmethionine-dependent methyltransferase activity"/>
    <property type="evidence" value="ECO:0007669"/>
    <property type="project" value="InterPro"/>
</dbReference>
<feature type="domain" description="Methyltransferase type 11" evidence="1">
    <location>
        <begin position="61"/>
        <end position="109"/>
    </location>
</feature>
<dbReference type="RefSeq" id="WP_157306298.1">
    <property type="nucleotide sequence ID" value="NZ_WRXN01000004.1"/>
</dbReference>
<gene>
    <name evidence="2" type="ORF">GO493_11450</name>
</gene>
<dbReference type="InterPro" id="IPR029063">
    <property type="entry name" value="SAM-dependent_MTases_sf"/>
</dbReference>
<comment type="caution">
    <text evidence="2">The sequence shown here is derived from an EMBL/GenBank/DDBJ whole genome shotgun (WGS) entry which is preliminary data.</text>
</comment>
<dbReference type="AlphaFoldDB" id="A0A7K1U3E7"/>
<organism evidence="2 3">
    <name type="scientific">Chitinophaga tropicalis</name>
    <dbReference type="NCBI Taxonomy" id="2683588"/>
    <lineage>
        <taxon>Bacteria</taxon>
        <taxon>Pseudomonadati</taxon>
        <taxon>Bacteroidota</taxon>
        <taxon>Chitinophagia</taxon>
        <taxon>Chitinophagales</taxon>
        <taxon>Chitinophagaceae</taxon>
        <taxon>Chitinophaga</taxon>
    </lineage>
</organism>
<dbReference type="GO" id="GO:0032259">
    <property type="term" value="P:methylation"/>
    <property type="evidence" value="ECO:0007669"/>
    <property type="project" value="UniProtKB-KW"/>
</dbReference>
<keyword evidence="2" id="KW-0808">Transferase</keyword>
<dbReference type="EMBL" id="WRXN01000004">
    <property type="protein sequence ID" value="MVT08878.1"/>
    <property type="molecule type" value="Genomic_DNA"/>
</dbReference>
<sequence>MEIKIEQLYRFQASCKVVRAHTTARNFVEIGGVDATFKKYVPHDSWLILDKYGNPDVVADLDGRTSKLPFEDNSVEYVICTEVLEHLRMGTPLLQEIFRCLRPNGEFFVTVPNAVSLGNRLKWLLGKVPYMAASGDCGAPLGGTGILIDGHWEASHVIDFNKHRLSKYLNRVGFQIDKWYSFGANTGLGFKLPSSLTPISLNDFLAVKVRKPQKN</sequence>
<protein>
    <submittedName>
        <fullName evidence="2">Methyltransferase domain-containing protein</fullName>
    </submittedName>
</protein>
<keyword evidence="3" id="KW-1185">Reference proteome</keyword>
<dbReference type="SUPFAM" id="SSF53335">
    <property type="entry name" value="S-adenosyl-L-methionine-dependent methyltransferases"/>
    <property type="match status" value="1"/>
</dbReference>